<keyword evidence="8" id="KW-1185">Reference proteome</keyword>
<name>A0ABS5LEL2_9BACI</name>
<feature type="transmembrane region" description="Helical" evidence="6">
    <location>
        <begin position="229"/>
        <end position="249"/>
    </location>
</feature>
<comment type="caution">
    <text evidence="7">The sequence shown here is derived from an EMBL/GenBank/DDBJ whole genome shotgun (WGS) entry which is preliminary data.</text>
</comment>
<evidence type="ECO:0000256" key="5">
    <source>
        <dbReference type="ARBA" id="ARBA00049660"/>
    </source>
</evidence>
<dbReference type="InterPro" id="IPR024002">
    <property type="entry name" value="For/NO2_transpt_CS"/>
</dbReference>
<feature type="transmembrane region" description="Helical" evidence="6">
    <location>
        <begin position="105"/>
        <end position="127"/>
    </location>
</feature>
<keyword evidence="4 6" id="KW-0472">Membrane</keyword>
<evidence type="ECO:0000313" key="7">
    <source>
        <dbReference type="EMBL" id="MBS2969182.1"/>
    </source>
</evidence>
<dbReference type="RefSeq" id="WP_211558374.1">
    <property type="nucleotide sequence ID" value="NZ_JAGVRK010000001.1"/>
</dbReference>
<comment type="subcellular location">
    <subcellularLocation>
        <location evidence="1">Membrane</location>
        <topology evidence="1">Multi-pass membrane protein</topology>
    </subcellularLocation>
</comment>
<feature type="transmembrane region" description="Helical" evidence="6">
    <location>
        <begin position="57"/>
        <end position="84"/>
    </location>
</feature>
<evidence type="ECO:0000256" key="4">
    <source>
        <dbReference type="ARBA" id="ARBA00023136"/>
    </source>
</evidence>
<evidence type="ECO:0000256" key="3">
    <source>
        <dbReference type="ARBA" id="ARBA00022989"/>
    </source>
</evidence>
<keyword evidence="3 6" id="KW-1133">Transmembrane helix</keyword>
<evidence type="ECO:0000256" key="2">
    <source>
        <dbReference type="ARBA" id="ARBA00022692"/>
    </source>
</evidence>
<sequence>MAYLKPQQIAEKTIEAGVSKTKLPMPVLWILGFLGGAFISFGFLLDIRVIGNLPPEWGSFASLLGGAVFPVGLMLIVLAGGELITGNIMSVSMAYYAKKVSLKDLGLNWLFIILANFLGALFVAYFFGHIVGLTETGPFLDKTVAIAGAKIDESFGQTLISAIGCNWLVCLAIWLSTGAEDVGGKILGIWFPIMAFVAIGFQHVVANMFLIPAAIFAGHFTWMDYFSNFVPTLIGNIIGGAVFVGMAYFTSYYKQKMDPSISSRKAS</sequence>
<dbReference type="InterPro" id="IPR023271">
    <property type="entry name" value="Aquaporin-like"/>
</dbReference>
<protein>
    <submittedName>
        <fullName evidence="7">Formate/nitrite transporter family protein</fullName>
    </submittedName>
</protein>
<dbReference type="EMBL" id="JAGVRK010000001">
    <property type="protein sequence ID" value="MBS2969182.1"/>
    <property type="molecule type" value="Genomic_DNA"/>
</dbReference>
<evidence type="ECO:0000256" key="6">
    <source>
        <dbReference type="SAM" id="Phobius"/>
    </source>
</evidence>
<feature type="transmembrane region" description="Helical" evidence="6">
    <location>
        <begin position="189"/>
        <end position="217"/>
    </location>
</feature>
<organism evidence="7 8">
    <name type="scientific">Metabacillus flavus</name>
    <dbReference type="NCBI Taxonomy" id="2823519"/>
    <lineage>
        <taxon>Bacteria</taxon>
        <taxon>Bacillati</taxon>
        <taxon>Bacillota</taxon>
        <taxon>Bacilli</taxon>
        <taxon>Bacillales</taxon>
        <taxon>Bacillaceae</taxon>
        <taxon>Metabacillus</taxon>
    </lineage>
</organism>
<dbReference type="PANTHER" id="PTHR30520:SF6">
    <property type="entry name" value="FORMATE_NITRATE FAMILY TRANSPORTER (EUROFUNG)"/>
    <property type="match status" value="1"/>
</dbReference>
<dbReference type="PANTHER" id="PTHR30520">
    <property type="entry name" value="FORMATE TRANSPORTER-RELATED"/>
    <property type="match status" value="1"/>
</dbReference>
<dbReference type="Proteomes" id="UP000682403">
    <property type="component" value="Unassembled WGS sequence"/>
</dbReference>
<gene>
    <name evidence="7" type="ORF">J9317_10450</name>
</gene>
<evidence type="ECO:0000313" key="8">
    <source>
        <dbReference type="Proteomes" id="UP000682403"/>
    </source>
</evidence>
<dbReference type="NCBIfam" id="TIGR00790">
    <property type="entry name" value="fnt"/>
    <property type="match status" value="1"/>
</dbReference>
<keyword evidence="2 6" id="KW-0812">Transmembrane</keyword>
<proteinExistence type="inferred from homology"/>
<comment type="similarity">
    <text evidence="5">Belongs to the FNT transporter (TC 1.A.16) family.</text>
</comment>
<evidence type="ECO:0000256" key="1">
    <source>
        <dbReference type="ARBA" id="ARBA00004141"/>
    </source>
</evidence>
<feature type="transmembrane region" description="Helical" evidence="6">
    <location>
        <begin position="159"/>
        <end position="177"/>
    </location>
</feature>
<accession>A0ABS5LEL2</accession>
<dbReference type="PROSITE" id="PS01006">
    <property type="entry name" value="FORMATE_NITRITE_TP_2"/>
    <property type="match status" value="1"/>
</dbReference>
<dbReference type="Pfam" id="PF01226">
    <property type="entry name" value="Form_Nir_trans"/>
    <property type="match status" value="1"/>
</dbReference>
<dbReference type="PROSITE" id="PS01005">
    <property type="entry name" value="FORMATE_NITRITE_TP_1"/>
    <property type="match status" value="1"/>
</dbReference>
<feature type="transmembrane region" description="Helical" evidence="6">
    <location>
        <begin position="27"/>
        <end position="45"/>
    </location>
</feature>
<dbReference type="InterPro" id="IPR000292">
    <property type="entry name" value="For/NO2_transpt"/>
</dbReference>
<dbReference type="Gene3D" id="1.20.1080.10">
    <property type="entry name" value="Glycerol uptake facilitator protein"/>
    <property type="match status" value="1"/>
</dbReference>
<reference evidence="7 8" key="1">
    <citation type="submission" date="2021-04" db="EMBL/GenBank/DDBJ databases">
        <title>Metabacillus sp. strain KIGAM252 whole genome sequence.</title>
        <authorList>
            <person name="Seo M.-J."/>
            <person name="Cho E.-S."/>
            <person name="Hwang C.Y."/>
            <person name="Yoon D.J."/>
        </authorList>
    </citation>
    <scope>NUCLEOTIDE SEQUENCE [LARGE SCALE GENOMIC DNA]</scope>
    <source>
        <strain evidence="7 8">KIGAM252</strain>
    </source>
</reference>